<feature type="domain" description="Endonuclease/exonuclease/phosphatase" evidence="2">
    <location>
        <begin position="33"/>
        <end position="274"/>
    </location>
</feature>
<feature type="signal peptide" evidence="1">
    <location>
        <begin position="1"/>
        <end position="20"/>
    </location>
</feature>
<sequence length="284" mass="31648">MRWILAVLAMAGLLVCNVSAAAGPSPSPSFQIATYNLRLNLASDGPNAWPLRAEAVKALIRYHEFDVFGTQEGLPEQIDELSRMEEFAHVGVGRDDGKRAGEHSAIFFRKARFEALSSGDFWLSQTPDVPSKGWDARCCNRLTSWVQLRDRASQRRFFVFSVHFDHEGEVARKESAKLLLHKVKEIAGTAPVICLGDFNSTPETEQIQRMQAALRDAYRVSQSPPYGPVGTFNAFKIDAPMTARIDYLFLSPGITVLKYGVLSDSQAGRFPSDHHPVLLRVRLD</sequence>
<dbReference type="RefSeq" id="WP_102770375.1">
    <property type="nucleotide sequence ID" value="NZ_POSP01000004.1"/>
</dbReference>
<keyword evidence="3" id="KW-0255">Endonuclease</keyword>
<protein>
    <submittedName>
        <fullName evidence="3">Endonuclease</fullName>
    </submittedName>
</protein>
<evidence type="ECO:0000313" key="3">
    <source>
        <dbReference type="EMBL" id="PND36604.1"/>
    </source>
</evidence>
<name>A0A2N8KT20_9BURK</name>
<proteinExistence type="predicted"/>
<dbReference type="GO" id="GO:0000175">
    <property type="term" value="F:3'-5'-RNA exonuclease activity"/>
    <property type="evidence" value="ECO:0007669"/>
    <property type="project" value="TreeGrafter"/>
</dbReference>
<comment type="caution">
    <text evidence="3">The sequence shown here is derived from an EMBL/GenBank/DDBJ whole genome shotgun (WGS) entry which is preliminary data.</text>
</comment>
<dbReference type="SUPFAM" id="SSF56219">
    <property type="entry name" value="DNase I-like"/>
    <property type="match status" value="1"/>
</dbReference>
<dbReference type="InterPro" id="IPR005135">
    <property type="entry name" value="Endo/exonuclease/phosphatase"/>
</dbReference>
<keyword evidence="4" id="KW-1185">Reference proteome</keyword>
<dbReference type="InterPro" id="IPR050410">
    <property type="entry name" value="CCR4/nocturin_mRNA_transcr"/>
</dbReference>
<dbReference type="InterPro" id="IPR036691">
    <property type="entry name" value="Endo/exonu/phosph_ase_sf"/>
</dbReference>
<dbReference type="EMBL" id="POSP01000004">
    <property type="protein sequence ID" value="PND36604.1"/>
    <property type="molecule type" value="Genomic_DNA"/>
</dbReference>
<keyword evidence="3" id="KW-0540">Nuclease</keyword>
<accession>A0A2N8KT20</accession>
<dbReference type="AlphaFoldDB" id="A0A2N8KT20"/>
<evidence type="ECO:0000256" key="1">
    <source>
        <dbReference type="SAM" id="SignalP"/>
    </source>
</evidence>
<feature type="chain" id="PRO_5014660155" evidence="1">
    <location>
        <begin position="21"/>
        <end position="284"/>
    </location>
</feature>
<dbReference type="PANTHER" id="PTHR12121">
    <property type="entry name" value="CARBON CATABOLITE REPRESSOR PROTEIN 4"/>
    <property type="match status" value="1"/>
</dbReference>
<organism evidence="3 4">
    <name type="scientific">Kinneretia aquatilis</name>
    <dbReference type="NCBI Taxonomy" id="2070761"/>
    <lineage>
        <taxon>Bacteria</taxon>
        <taxon>Pseudomonadati</taxon>
        <taxon>Pseudomonadota</taxon>
        <taxon>Betaproteobacteria</taxon>
        <taxon>Burkholderiales</taxon>
        <taxon>Sphaerotilaceae</taxon>
        <taxon>Roseateles</taxon>
    </lineage>
</organism>
<dbReference type="Proteomes" id="UP000235916">
    <property type="component" value="Unassembled WGS sequence"/>
</dbReference>
<dbReference type="GO" id="GO:0004519">
    <property type="term" value="F:endonuclease activity"/>
    <property type="evidence" value="ECO:0007669"/>
    <property type="project" value="UniProtKB-KW"/>
</dbReference>
<keyword evidence="3" id="KW-0378">Hydrolase</keyword>
<evidence type="ECO:0000313" key="4">
    <source>
        <dbReference type="Proteomes" id="UP000235916"/>
    </source>
</evidence>
<reference evidence="3 4" key="1">
    <citation type="submission" date="2018-01" db="EMBL/GenBank/DDBJ databases">
        <title>Draft genome sequence of Paucibacter aquatile CR182 isolated from freshwater of the Nakdong River.</title>
        <authorList>
            <person name="Choi A."/>
            <person name="Chung E.J."/>
        </authorList>
    </citation>
    <scope>NUCLEOTIDE SEQUENCE [LARGE SCALE GENOMIC DNA]</scope>
    <source>
        <strain evidence="3 4">CR182</strain>
    </source>
</reference>
<evidence type="ECO:0000259" key="2">
    <source>
        <dbReference type="Pfam" id="PF03372"/>
    </source>
</evidence>
<keyword evidence="1" id="KW-0732">Signal</keyword>
<dbReference type="PANTHER" id="PTHR12121:SF36">
    <property type="entry name" value="ENDONUCLEASE_EXONUCLEASE_PHOSPHATASE DOMAIN-CONTAINING PROTEIN"/>
    <property type="match status" value="1"/>
</dbReference>
<dbReference type="OrthoDB" id="9793162at2"/>
<dbReference type="CDD" id="cd09083">
    <property type="entry name" value="EEP-1"/>
    <property type="match status" value="1"/>
</dbReference>
<gene>
    <name evidence="3" type="ORF">C1O66_23345</name>
</gene>
<dbReference type="Pfam" id="PF03372">
    <property type="entry name" value="Exo_endo_phos"/>
    <property type="match status" value="1"/>
</dbReference>
<dbReference type="Gene3D" id="3.60.10.10">
    <property type="entry name" value="Endonuclease/exonuclease/phosphatase"/>
    <property type="match status" value="1"/>
</dbReference>